<evidence type="ECO:0000256" key="4">
    <source>
        <dbReference type="ARBA" id="ARBA00022692"/>
    </source>
</evidence>
<proteinExistence type="inferred from homology"/>
<comment type="subcellular location">
    <subcellularLocation>
        <location evidence="1 7">Cell membrane</location>
        <topology evidence="1 7">Multi-pass membrane protein</topology>
    </subcellularLocation>
</comment>
<dbReference type="Pfam" id="PF00528">
    <property type="entry name" value="BPD_transp_1"/>
    <property type="match status" value="1"/>
</dbReference>
<comment type="caution">
    <text evidence="9">The sequence shown here is derived from an EMBL/GenBank/DDBJ whole genome shotgun (WGS) entry which is preliminary data.</text>
</comment>
<dbReference type="InterPro" id="IPR051393">
    <property type="entry name" value="ABC_transporter_permease"/>
</dbReference>
<reference evidence="9" key="1">
    <citation type="submission" date="2020-08" db="EMBL/GenBank/DDBJ databases">
        <authorList>
            <person name="Cejkova D."/>
            <person name="Kubasova T."/>
            <person name="Jahodarova E."/>
            <person name="Rychlik I."/>
        </authorList>
    </citation>
    <scope>NUCLEOTIDE SEQUENCE</scope>
    <source>
        <strain evidence="9">An836</strain>
    </source>
</reference>
<dbReference type="AlphaFoldDB" id="A0A939B8T8"/>
<feature type="domain" description="ABC transmembrane type-1" evidence="8">
    <location>
        <begin position="81"/>
        <end position="293"/>
    </location>
</feature>
<dbReference type="GO" id="GO:0005886">
    <property type="term" value="C:plasma membrane"/>
    <property type="evidence" value="ECO:0007669"/>
    <property type="project" value="UniProtKB-SubCell"/>
</dbReference>
<keyword evidence="4 7" id="KW-0812">Transmembrane</keyword>
<evidence type="ECO:0000259" key="8">
    <source>
        <dbReference type="PROSITE" id="PS50928"/>
    </source>
</evidence>
<evidence type="ECO:0000256" key="3">
    <source>
        <dbReference type="ARBA" id="ARBA00022475"/>
    </source>
</evidence>
<dbReference type="PANTHER" id="PTHR30193">
    <property type="entry name" value="ABC TRANSPORTER PERMEASE PROTEIN"/>
    <property type="match status" value="1"/>
</dbReference>
<dbReference type="GO" id="GO:0055085">
    <property type="term" value="P:transmembrane transport"/>
    <property type="evidence" value="ECO:0007669"/>
    <property type="project" value="InterPro"/>
</dbReference>
<dbReference type="SUPFAM" id="SSF161098">
    <property type="entry name" value="MetI-like"/>
    <property type="match status" value="1"/>
</dbReference>
<feature type="transmembrane region" description="Helical" evidence="7">
    <location>
        <begin position="166"/>
        <end position="189"/>
    </location>
</feature>
<feature type="transmembrane region" description="Helical" evidence="7">
    <location>
        <begin position="272"/>
        <end position="293"/>
    </location>
</feature>
<dbReference type="Gene3D" id="1.10.3720.10">
    <property type="entry name" value="MetI-like"/>
    <property type="match status" value="1"/>
</dbReference>
<evidence type="ECO:0000313" key="9">
    <source>
        <dbReference type="EMBL" id="MBM6700217.1"/>
    </source>
</evidence>
<reference evidence="9" key="2">
    <citation type="journal article" date="2021" name="Sci. Rep.">
        <title>The distribution of antibiotic resistance genes in chicken gut microbiota commensals.</title>
        <authorList>
            <person name="Juricova H."/>
            <person name="Matiasovicova J."/>
            <person name="Kubasova T."/>
            <person name="Cejkova D."/>
            <person name="Rychlik I."/>
        </authorList>
    </citation>
    <scope>NUCLEOTIDE SEQUENCE</scope>
    <source>
        <strain evidence="9">An836</strain>
    </source>
</reference>
<name>A0A939B8T8_9BIFI</name>
<dbReference type="RefSeq" id="WP_204469538.1">
    <property type="nucleotide sequence ID" value="NZ_JACLYU010000019.1"/>
</dbReference>
<dbReference type="InterPro" id="IPR000515">
    <property type="entry name" value="MetI-like"/>
</dbReference>
<feature type="transmembrane region" description="Helical" evidence="7">
    <location>
        <begin position="118"/>
        <end position="138"/>
    </location>
</feature>
<dbReference type="PROSITE" id="PS50928">
    <property type="entry name" value="ABC_TM1"/>
    <property type="match status" value="1"/>
</dbReference>
<comment type="similarity">
    <text evidence="7">Belongs to the binding-protein-dependent transport system permease family.</text>
</comment>
<feature type="transmembrane region" description="Helical" evidence="7">
    <location>
        <begin position="85"/>
        <end position="106"/>
    </location>
</feature>
<dbReference type="PANTHER" id="PTHR30193:SF37">
    <property type="entry name" value="INNER MEMBRANE ABC TRANSPORTER PERMEASE PROTEIN YCJO"/>
    <property type="match status" value="1"/>
</dbReference>
<feature type="transmembrane region" description="Helical" evidence="7">
    <location>
        <begin position="23"/>
        <end position="43"/>
    </location>
</feature>
<dbReference type="InterPro" id="IPR035906">
    <property type="entry name" value="MetI-like_sf"/>
</dbReference>
<keyword evidence="10" id="KW-1185">Reference proteome</keyword>
<evidence type="ECO:0000256" key="6">
    <source>
        <dbReference type="ARBA" id="ARBA00023136"/>
    </source>
</evidence>
<sequence>MSASRNHPAAPARRGGRLRGSSINLFYLPVIAILVVFIVYPLINGFVLSLTNWDGYSPSKSFVGLLNYQQLFKEPNFKLVLINTLIYGIGSTIIQQILGLGLALLLNARIKGRNLLRAIIYLPALVAPVIMGTMYYFIFQYQQGALNTVMTALGFQKQAWFNNPTASVIIITVINSIQFVGVSMIIYLAGLQTLDQSVMEAASLDGATGWKKFWNITLPLLQPAFTTSVVLNLIGGLKLFDVIKVLTGGGPGYSTNSVSTYISIQYFDNQNAGYAAAMGVVLFIVIALVTTLMNKGLDRLGWN</sequence>
<dbReference type="Proteomes" id="UP000718821">
    <property type="component" value="Unassembled WGS sequence"/>
</dbReference>
<keyword evidence="3" id="KW-1003">Cell membrane</keyword>
<protein>
    <submittedName>
        <fullName evidence="9">Sugar ABC transporter permease</fullName>
    </submittedName>
</protein>
<keyword evidence="5 7" id="KW-1133">Transmembrane helix</keyword>
<dbReference type="EMBL" id="JACLYU010000019">
    <property type="protein sequence ID" value="MBM6700217.1"/>
    <property type="molecule type" value="Genomic_DNA"/>
</dbReference>
<evidence type="ECO:0000313" key="10">
    <source>
        <dbReference type="Proteomes" id="UP000718821"/>
    </source>
</evidence>
<accession>A0A939B8T8</accession>
<evidence type="ECO:0000256" key="5">
    <source>
        <dbReference type="ARBA" id="ARBA00022989"/>
    </source>
</evidence>
<gene>
    <name evidence="9" type="ORF">H7U32_07925</name>
</gene>
<evidence type="ECO:0000256" key="2">
    <source>
        <dbReference type="ARBA" id="ARBA00022448"/>
    </source>
</evidence>
<evidence type="ECO:0000256" key="7">
    <source>
        <dbReference type="RuleBase" id="RU363032"/>
    </source>
</evidence>
<evidence type="ECO:0000256" key="1">
    <source>
        <dbReference type="ARBA" id="ARBA00004651"/>
    </source>
</evidence>
<keyword evidence="6 7" id="KW-0472">Membrane</keyword>
<organism evidence="9 10">
    <name type="scientific">Bifidobacterium pullorum subsp. saeculare</name>
    <dbReference type="NCBI Taxonomy" id="78257"/>
    <lineage>
        <taxon>Bacteria</taxon>
        <taxon>Bacillati</taxon>
        <taxon>Actinomycetota</taxon>
        <taxon>Actinomycetes</taxon>
        <taxon>Bifidobacteriales</taxon>
        <taxon>Bifidobacteriaceae</taxon>
        <taxon>Bifidobacterium</taxon>
    </lineage>
</organism>
<dbReference type="CDD" id="cd06261">
    <property type="entry name" value="TM_PBP2"/>
    <property type="match status" value="1"/>
</dbReference>
<keyword evidence="2 7" id="KW-0813">Transport</keyword>